<evidence type="ECO:0000313" key="1">
    <source>
        <dbReference type="EMBL" id="THG54841.1"/>
    </source>
</evidence>
<keyword evidence="1" id="KW-0560">Oxidoreductase</keyword>
<protein>
    <submittedName>
        <fullName evidence="1">Dihydrolipoyl dehydrogenase</fullName>
        <ecNumber evidence="1">1.8.1.4</ecNumber>
    </submittedName>
</protein>
<keyword evidence="2" id="KW-1185">Reference proteome</keyword>
<dbReference type="EC" id="1.8.1.4" evidence="1"/>
<accession>A0AC61S7P1</accession>
<name>A0AC61S7P1_9BACT</name>
<proteinExistence type="predicted"/>
<dbReference type="Proteomes" id="UP000305401">
    <property type="component" value="Unassembled WGS sequence"/>
</dbReference>
<sequence length="438" mass="46583">MKQADIIIIGSGPGGMEMCSCALSQGKNVILIENDKMGGTCLNKGCIPTKALCKSAEVVEIVKNAHKYGITLENVVPDFASAVERKDSIVSQMRKNVEIMLSKATVINGEAVFVDASTVQVGEEQFSAPVIIVATGSKPAMLPIEGAELCVDSTFVLDSKVLPERICIVGGGVIGMELACILNAYGVDVTVVEFCSEILPNFDKEVAKRLRSMLNRKGVKILVSAAVTSVKQGFVVNYTTKGKEMSLDTDMVLMAVGRKPVIPKGLEEVGVKTSRKGIEVDTNYATNIPGIYAIGDCNGEMMLAHVAEAQARVISGEAVNMNVVPADVFTDPECAMVGLTQEQCVEKQLPIKISKSLFRANGKANAMDNTDGFVKIIVNSETQQILGCHIIGPHASDLIQEIANAMATDTKVSELATVIHAHPTLSETVLAAIKSVVE</sequence>
<dbReference type="EMBL" id="SSTG01000009">
    <property type="protein sequence ID" value="THG54841.1"/>
    <property type="molecule type" value="Genomic_DNA"/>
</dbReference>
<gene>
    <name evidence="1" type="primary">lpdA</name>
    <name evidence="1" type="ORF">E5990_01680</name>
</gene>
<comment type="caution">
    <text evidence="1">The sequence shown here is derived from an EMBL/GenBank/DDBJ whole genome shotgun (WGS) entry which is preliminary data.</text>
</comment>
<reference evidence="1" key="1">
    <citation type="submission" date="2019-04" db="EMBL/GenBank/DDBJ databases">
        <title>Microbes associate with the intestines of laboratory mice.</title>
        <authorList>
            <person name="Navarre W."/>
            <person name="Wong E."/>
            <person name="Huang K.C."/>
            <person name="Tropini C."/>
            <person name="Ng K."/>
            <person name="Yu B."/>
        </authorList>
    </citation>
    <scope>NUCLEOTIDE SEQUENCE</scope>
    <source>
        <strain evidence="1">NM86_A22</strain>
    </source>
</reference>
<evidence type="ECO:0000313" key="2">
    <source>
        <dbReference type="Proteomes" id="UP000305401"/>
    </source>
</evidence>
<organism evidence="1 2">
    <name type="scientific">Muribaculum caecicola</name>
    <dbReference type="NCBI Taxonomy" id="3038144"/>
    <lineage>
        <taxon>Bacteria</taxon>
        <taxon>Pseudomonadati</taxon>
        <taxon>Bacteroidota</taxon>
        <taxon>Bacteroidia</taxon>
        <taxon>Bacteroidales</taxon>
        <taxon>Muribaculaceae</taxon>
        <taxon>Muribaculum</taxon>
    </lineage>
</organism>